<dbReference type="RefSeq" id="WP_069033454.1">
    <property type="nucleotide sequence ID" value="NZ_MDKC01000009.1"/>
</dbReference>
<evidence type="ECO:0000313" key="3">
    <source>
        <dbReference type="Proteomes" id="UP000094580"/>
    </source>
</evidence>
<reference evidence="2 3" key="1">
    <citation type="submission" date="2016-07" db="EMBL/GenBank/DDBJ databases">
        <authorList>
            <person name="Townsley L."/>
            <person name="Shank E.A."/>
        </authorList>
    </citation>
    <scope>NUCLEOTIDE SEQUENCE [LARGE SCALE GENOMIC DNA]</scope>
    <source>
        <strain evidence="2 3">CH01</strain>
    </source>
</reference>
<comment type="caution">
    <text evidence="2">The sequence shown here is derived from an EMBL/GenBank/DDBJ whole genome shotgun (WGS) entry which is preliminary data.</text>
</comment>
<gene>
    <name evidence="2" type="ORF">BED47_20520</name>
</gene>
<keyword evidence="1" id="KW-0732">Signal</keyword>
<sequence>MKFFYKIMILLIVMSSILPGNKQVNATSKKEFLRIEGYKPNQTVNKIPNLADIFQVSTNQILVTFDSQVDIYLGTKASFYWIQSLSDKIPTGIASLGNKSQFNARNALSNNQVTITKVQGDNNSFLLTFKQEIPSNKRFKLAVRHLHAPGGKPFDGINGIKVFTGK</sequence>
<dbReference type="EMBL" id="MDKC01000009">
    <property type="protein sequence ID" value="ODG92363.1"/>
    <property type="molecule type" value="Genomic_DNA"/>
</dbReference>
<evidence type="ECO:0000313" key="2">
    <source>
        <dbReference type="EMBL" id="ODG92363.1"/>
    </source>
</evidence>
<dbReference type="Proteomes" id="UP000094580">
    <property type="component" value="Unassembled WGS sequence"/>
</dbReference>
<feature type="chain" id="PRO_5045893572" evidence="1">
    <location>
        <begin position="23"/>
        <end position="166"/>
    </location>
</feature>
<proteinExistence type="predicted"/>
<evidence type="ECO:0000256" key="1">
    <source>
        <dbReference type="SAM" id="SignalP"/>
    </source>
</evidence>
<name>A0ABX2ZRJ7_9BACI</name>
<organism evidence="2 3">
    <name type="scientific">Gottfriedia luciferensis</name>
    <dbReference type="NCBI Taxonomy" id="178774"/>
    <lineage>
        <taxon>Bacteria</taxon>
        <taxon>Bacillati</taxon>
        <taxon>Bacillota</taxon>
        <taxon>Bacilli</taxon>
        <taxon>Bacillales</taxon>
        <taxon>Bacillaceae</taxon>
        <taxon>Gottfriedia</taxon>
    </lineage>
</organism>
<keyword evidence="3" id="KW-1185">Reference proteome</keyword>
<protein>
    <submittedName>
        <fullName evidence="2">Uncharacterized protein</fullName>
    </submittedName>
</protein>
<feature type="signal peptide" evidence="1">
    <location>
        <begin position="1"/>
        <end position="22"/>
    </location>
</feature>
<accession>A0ABX2ZRJ7</accession>